<dbReference type="RefSeq" id="WP_231328760.1">
    <property type="nucleotide sequence ID" value="NZ_CP059572.1"/>
</dbReference>
<evidence type="ECO:0000313" key="3">
    <source>
        <dbReference type="Proteomes" id="UP001049518"/>
    </source>
</evidence>
<dbReference type="Proteomes" id="UP001049518">
    <property type="component" value="Chromosome"/>
</dbReference>
<feature type="chain" id="PRO_5045108903" description="Secreted protein" evidence="1">
    <location>
        <begin position="25"/>
        <end position="91"/>
    </location>
</feature>
<proteinExistence type="predicted"/>
<evidence type="ECO:0000313" key="2">
    <source>
        <dbReference type="EMBL" id="QXJ23080.1"/>
    </source>
</evidence>
<name>A0ABX8QW60_9ACTN</name>
<accession>A0ABX8QW60</accession>
<feature type="signal peptide" evidence="1">
    <location>
        <begin position="1"/>
        <end position="24"/>
    </location>
</feature>
<reference evidence="2" key="1">
    <citation type="submission" date="2020-07" db="EMBL/GenBank/DDBJ databases">
        <authorList>
            <person name="Tarantini F.S."/>
            <person name="Hong K.W."/>
            <person name="Chan K.G."/>
        </authorList>
    </citation>
    <scope>NUCLEOTIDE SEQUENCE</scope>
    <source>
        <strain evidence="2">32-07</strain>
    </source>
</reference>
<keyword evidence="1" id="KW-0732">Signal</keyword>
<evidence type="ECO:0008006" key="4">
    <source>
        <dbReference type="Google" id="ProtNLM"/>
    </source>
</evidence>
<organism evidence="2 3">
    <name type="scientific">Actinomadura graeca</name>
    <dbReference type="NCBI Taxonomy" id="2750812"/>
    <lineage>
        <taxon>Bacteria</taxon>
        <taxon>Bacillati</taxon>
        <taxon>Actinomycetota</taxon>
        <taxon>Actinomycetes</taxon>
        <taxon>Streptosporangiales</taxon>
        <taxon>Thermomonosporaceae</taxon>
        <taxon>Actinomadura</taxon>
    </lineage>
</organism>
<protein>
    <recommendedName>
        <fullName evidence="4">Secreted protein</fullName>
    </recommendedName>
</protein>
<gene>
    <name evidence="2" type="ORF">AGRA3207_004194</name>
</gene>
<evidence type="ECO:0000256" key="1">
    <source>
        <dbReference type="SAM" id="SignalP"/>
    </source>
</evidence>
<sequence length="91" mass="9571">MSSRTFIAAGATALGLLMDAAVTATVTGAEPQGAGYVAEFDVSGETSEVRLVEREDIEDARALLDRRARGSNRGDGDFWDAVMVSLASIPH</sequence>
<keyword evidence="3" id="KW-1185">Reference proteome</keyword>
<dbReference type="EMBL" id="CP059572">
    <property type="protein sequence ID" value="QXJ23080.1"/>
    <property type="molecule type" value="Genomic_DNA"/>
</dbReference>